<feature type="chain" id="PRO_5020572023" description="Putrescine-binding periplasmic protein" evidence="7">
    <location>
        <begin position="23"/>
        <end position="363"/>
    </location>
</feature>
<evidence type="ECO:0000313" key="9">
    <source>
        <dbReference type="Proteomes" id="UP000295765"/>
    </source>
</evidence>
<dbReference type="EMBL" id="SLWY01000006">
    <property type="protein sequence ID" value="TCO81929.1"/>
    <property type="molecule type" value="Genomic_DNA"/>
</dbReference>
<dbReference type="Gene3D" id="3.40.190.10">
    <property type="entry name" value="Periplasmic binding protein-like II"/>
    <property type="match status" value="2"/>
</dbReference>
<evidence type="ECO:0000256" key="1">
    <source>
        <dbReference type="ARBA" id="ARBA00004418"/>
    </source>
</evidence>
<comment type="caution">
    <text evidence="8">The sequence shown here is derived from an EMBL/GenBank/DDBJ whole genome shotgun (WGS) entry which is preliminary data.</text>
</comment>
<gene>
    <name evidence="8" type="ORF">EV699_10623</name>
</gene>
<proteinExistence type="inferred from homology"/>
<dbReference type="InterPro" id="IPR006059">
    <property type="entry name" value="SBP"/>
</dbReference>
<dbReference type="CDD" id="cd13659">
    <property type="entry name" value="PBP2_PotF"/>
    <property type="match status" value="1"/>
</dbReference>
<name>A0A4R2L642_9GAMM</name>
<evidence type="ECO:0000256" key="5">
    <source>
        <dbReference type="PIRNR" id="PIRNR019574"/>
    </source>
</evidence>
<dbReference type="GO" id="GO:0042597">
    <property type="term" value="C:periplasmic space"/>
    <property type="evidence" value="ECO:0007669"/>
    <property type="project" value="UniProtKB-SubCell"/>
</dbReference>
<dbReference type="OrthoDB" id="9769319at2"/>
<dbReference type="GO" id="GO:0015846">
    <property type="term" value="P:polyamine transport"/>
    <property type="evidence" value="ECO:0007669"/>
    <property type="project" value="InterPro"/>
</dbReference>
<dbReference type="Pfam" id="PF13416">
    <property type="entry name" value="SBP_bac_8"/>
    <property type="match status" value="1"/>
</dbReference>
<comment type="similarity">
    <text evidence="5">Belongs to the bacterial solute-binding protein PotD/PotF family.</text>
</comment>
<feature type="signal peptide" evidence="7">
    <location>
        <begin position="1"/>
        <end position="22"/>
    </location>
</feature>
<dbReference type="AlphaFoldDB" id="A0A4R2L642"/>
<evidence type="ECO:0000256" key="4">
    <source>
        <dbReference type="ARBA" id="ARBA00022764"/>
    </source>
</evidence>
<evidence type="ECO:0000256" key="2">
    <source>
        <dbReference type="ARBA" id="ARBA00022448"/>
    </source>
</evidence>
<feature type="binding site" evidence="6">
    <location>
        <position position="82"/>
    </location>
    <ligand>
        <name>spermidine</name>
        <dbReference type="ChEBI" id="CHEBI:57834"/>
    </ligand>
</feature>
<comment type="function">
    <text evidence="5">Required for the activity of the bacterial periplasmic transport system of putrescine.</text>
</comment>
<keyword evidence="2 5" id="KW-0813">Transport</keyword>
<dbReference type="PRINTS" id="PR00909">
    <property type="entry name" value="SPERMDNBNDNG"/>
</dbReference>
<dbReference type="Proteomes" id="UP000295765">
    <property type="component" value="Unassembled WGS sequence"/>
</dbReference>
<keyword evidence="9" id="KW-1185">Reference proteome</keyword>
<accession>A0A4R2L642</accession>
<evidence type="ECO:0000256" key="6">
    <source>
        <dbReference type="PIRSR" id="PIRSR019574-1"/>
    </source>
</evidence>
<evidence type="ECO:0000256" key="7">
    <source>
        <dbReference type="SAM" id="SignalP"/>
    </source>
</evidence>
<sequence>MRRPIRSSLALALVGLLGTAVAGEQVVNVYNWSDYIDPQVLEDFQKETGIKVVYDVYDGNEILETKLLAGSSGYDVVVPSGYFLRRQIDAGVFARLDRSRLPNFAALSPQINQAVTRYDPDNAHSATYMWGTVGIGYNVDAVKKRLPDAPLDSWQLALDPARLAALKDCGVHMLDAPAEIIPIVLNYLGENPSSTDPKVIAKAEEHLKKLRPYVKKFHSQEYLNGLANGDVCLAIGYSGDILQARNRAREAGRGVDVAYTLPREGTLMWFDLLAIPADAPHKDAALAFINFMLKPETAAKNSNFVRYATANQGALPLLDPTLRNDPAVFPTPEVQAKLFVPDAYPPKTQQLVTRTWTKVKSAL</sequence>
<dbReference type="InterPro" id="IPR001188">
    <property type="entry name" value="Sperm_putr-bd"/>
</dbReference>
<dbReference type="PANTHER" id="PTHR30222:SF12">
    <property type="entry name" value="NORSPERMIDINE SENSOR"/>
    <property type="match status" value="1"/>
</dbReference>
<evidence type="ECO:0000313" key="8">
    <source>
        <dbReference type="EMBL" id="TCO81929.1"/>
    </source>
</evidence>
<dbReference type="SUPFAM" id="SSF53850">
    <property type="entry name" value="Periplasmic binding protein-like II"/>
    <property type="match status" value="1"/>
</dbReference>
<dbReference type="PANTHER" id="PTHR30222">
    <property type="entry name" value="SPERMIDINE/PUTRESCINE-BINDING PERIPLASMIC PROTEIN"/>
    <property type="match status" value="1"/>
</dbReference>
<comment type="subcellular location">
    <subcellularLocation>
        <location evidence="1 5">Periplasm</location>
    </subcellularLocation>
</comment>
<dbReference type="RefSeq" id="WP_132539986.1">
    <property type="nucleotide sequence ID" value="NZ_SLWY01000006.1"/>
</dbReference>
<dbReference type="GO" id="GO:0019808">
    <property type="term" value="F:polyamine binding"/>
    <property type="evidence" value="ECO:0007669"/>
    <property type="project" value="InterPro"/>
</dbReference>
<reference evidence="8 9" key="1">
    <citation type="submission" date="2019-03" db="EMBL/GenBank/DDBJ databases">
        <title>Genomic Encyclopedia of Type Strains, Phase IV (KMG-IV): sequencing the most valuable type-strain genomes for metagenomic binning, comparative biology and taxonomic classification.</title>
        <authorList>
            <person name="Goeker M."/>
        </authorList>
    </citation>
    <scope>NUCLEOTIDE SEQUENCE [LARGE SCALE GENOMIC DNA]</scope>
    <source>
        <strain evidence="8 9">DSM 25287</strain>
    </source>
</reference>
<protein>
    <recommendedName>
        <fullName evidence="5">Putrescine-binding periplasmic protein</fullName>
    </recommendedName>
</protein>
<evidence type="ECO:0000256" key="3">
    <source>
        <dbReference type="ARBA" id="ARBA00022729"/>
    </source>
</evidence>
<dbReference type="PIRSF" id="PIRSF019574">
    <property type="entry name" value="Periplasmic_polyamine_BP"/>
    <property type="match status" value="1"/>
</dbReference>
<organism evidence="8 9">
    <name type="scientific">Plasticicumulans lactativorans</name>
    <dbReference type="NCBI Taxonomy" id="1133106"/>
    <lineage>
        <taxon>Bacteria</taxon>
        <taxon>Pseudomonadati</taxon>
        <taxon>Pseudomonadota</taxon>
        <taxon>Gammaproteobacteria</taxon>
        <taxon>Candidatus Competibacteraceae</taxon>
        <taxon>Plasticicumulans</taxon>
    </lineage>
</organism>
<keyword evidence="3 7" id="KW-0732">Signal</keyword>
<keyword evidence="4 5" id="KW-0574">Periplasm</keyword>